<dbReference type="Gene3D" id="3.40.50.300">
    <property type="entry name" value="P-loop containing nucleotide triphosphate hydrolases"/>
    <property type="match status" value="1"/>
</dbReference>
<dbReference type="InterPro" id="IPR032807">
    <property type="entry name" value="GNVR"/>
</dbReference>
<evidence type="ECO:0000256" key="15">
    <source>
        <dbReference type="SAM" id="Phobius"/>
    </source>
</evidence>
<evidence type="ECO:0000259" key="17">
    <source>
        <dbReference type="Pfam" id="PF13614"/>
    </source>
</evidence>
<feature type="domain" description="AAA" evidence="17">
    <location>
        <begin position="600"/>
        <end position="721"/>
    </location>
</feature>
<dbReference type="GO" id="GO:0004713">
    <property type="term" value="F:protein tyrosine kinase activity"/>
    <property type="evidence" value="ECO:0007669"/>
    <property type="project" value="UniProtKB-KW"/>
</dbReference>
<evidence type="ECO:0000256" key="10">
    <source>
        <dbReference type="ARBA" id="ARBA00022989"/>
    </source>
</evidence>
<dbReference type="Pfam" id="PF02706">
    <property type="entry name" value="Wzz"/>
    <property type="match status" value="1"/>
</dbReference>
<organism evidence="19 20">
    <name type="scientific">Trinickia dinghuensis</name>
    <dbReference type="NCBI Taxonomy" id="2291023"/>
    <lineage>
        <taxon>Bacteria</taxon>
        <taxon>Pseudomonadati</taxon>
        <taxon>Pseudomonadota</taxon>
        <taxon>Betaproteobacteria</taxon>
        <taxon>Burkholderiales</taxon>
        <taxon>Burkholderiaceae</taxon>
        <taxon>Trinickia</taxon>
    </lineage>
</organism>
<evidence type="ECO:0000313" key="20">
    <source>
        <dbReference type="Proteomes" id="UP000256838"/>
    </source>
</evidence>
<gene>
    <name evidence="19" type="ORF">DWV00_19010</name>
</gene>
<keyword evidence="12" id="KW-0829">Tyrosine-protein kinase</keyword>
<proteinExistence type="inferred from homology"/>
<feature type="domain" description="Polysaccharide chain length determinant N-terminal" evidence="16">
    <location>
        <begin position="25"/>
        <end position="113"/>
    </location>
</feature>
<reference evidence="19 20" key="1">
    <citation type="submission" date="2018-08" db="EMBL/GenBank/DDBJ databases">
        <title>Paraburkholderia sp. DHOM06 isolated from forest soil.</title>
        <authorList>
            <person name="Gao Z.-H."/>
            <person name="Qiu L.-H."/>
        </authorList>
    </citation>
    <scope>NUCLEOTIDE SEQUENCE [LARGE SCALE GENOMIC DNA]</scope>
    <source>
        <strain evidence="19 20">DHOM06</strain>
    </source>
</reference>
<evidence type="ECO:0000256" key="1">
    <source>
        <dbReference type="ARBA" id="ARBA00004429"/>
    </source>
</evidence>
<keyword evidence="3" id="KW-1003">Cell membrane</keyword>
<dbReference type="InterPro" id="IPR003856">
    <property type="entry name" value="LPS_length_determ_N"/>
</dbReference>
<evidence type="ECO:0000256" key="9">
    <source>
        <dbReference type="ARBA" id="ARBA00022840"/>
    </source>
</evidence>
<dbReference type="InterPro" id="IPR025669">
    <property type="entry name" value="AAA_dom"/>
</dbReference>
<evidence type="ECO:0000256" key="14">
    <source>
        <dbReference type="SAM" id="MobiDB-lite"/>
    </source>
</evidence>
<keyword evidence="10 15" id="KW-1133">Transmembrane helix</keyword>
<keyword evidence="8" id="KW-0418">Kinase</keyword>
<feature type="compositionally biased region" description="Polar residues" evidence="14">
    <location>
        <begin position="514"/>
        <end position="534"/>
    </location>
</feature>
<keyword evidence="6 15" id="KW-0812">Transmembrane</keyword>
<dbReference type="CDD" id="cd05387">
    <property type="entry name" value="BY-kinase"/>
    <property type="match status" value="1"/>
</dbReference>
<dbReference type="PANTHER" id="PTHR32309">
    <property type="entry name" value="TYROSINE-PROTEIN KINASE"/>
    <property type="match status" value="1"/>
</dbReference>
<comment type="subcellular location">
    <subcellularLocation>
        <location evidence="1">Cell inner membrane</location>
        <topology evidence="1">Multi-pass membrane protein</topology>
    </subcellularLocation>
</comment>
<name>A0A3D8JWE7_9BURK</name>
<dbReference type="OrthoDB" id="9808257at2"/>
<evidence type="ECO:0000256" key="6">
    <source>
        <dbReference type="ARBA" id="ARBA00022692"/>
    </source>
</evidence>
<dbReference type="SUPFAM" id="SSF52540">
    <property type="entry name" value="P-loop containing nucleoside triphosphate hydrolases"/>
    <property type="match status" value="1"/>
</dbReference>
<comment type="catalytic activity">
    <reaction evidence="13">
        <text>L-tyrosyl-[protein] + ATP = O-phospho-L-tyrosyl-[protein] + ADP + H(+)</text>
        <dbReference type="Rhea" id="RHEA:10596"/>
        <dbReference type="Rhea" id="RHEA-COMP:10136"/>
        <dbReference type="Rhea" id="RHEA-COMP:20101"/>
        <dbReference type="ChEBI" id="CHEBI:15378"/>
        <dbReference type="ChEBI" id="CHEBI:30616"/>
        <dbReference type="ChEBI" id="CHEBI:46858"/>
        <dbReference type="ChEBI" id="CHEBI:61978"/>
        <dbReference type="ChEBI" id="CHEBI:456216"/>
    </reaction>
</comment>
<feature type="region of interest" description="Disordered" evidence="14">
    <location>
        <begin position="514"/>
        <end position="550"/>
    </location>
</feature>
<comment type="caution">
    <text evidence="19">The sequence shown here is derived from an EMBL/GenBank/DDBJ whole genome shotgun (WGS) entry which is preliminary data.</text>
</comment>
<keyword evidence="4" id="KW-0997">Cell inner membrane</keyword>
<feature type="transmembrane region" description="Helical" evidence="15">
    <location>
        <begin position="33"/>
        <end position="53"/>
    </location>
</feature>
<evidence type="ECO:0000256" key="8">
    <source>
        <dbReference type="ARBA" id="ARBA00022777"/>
    </source>
</evidence>
<dbReference type="EMBL" id="QRGA01000010">
    <property type="protein sequence ID" value="RDU97473.1"/>
    <property type="molecule type" value="Genomic_DNA"/>
</dbReference>
<evidence type="ECO:0000256" key="3">
    <source>
        <dbReference type="ARBA" id="ARBA00022475"/>
    </source>
</evidence>
<evidence type="ECO:0000256" key="13">
    <source>
        <dbReference type="ARBA" id="ARBA00053015"/>
    </source>
</evidence>
<dbReference type="GO" id="GO:0005886">
    <property type="term" value="C:plasma membrane"/>
    <property type="evidence" value="ECO:0007669"/>
    <property type="project" value="UniProtKB-SubCell"/>
</dbReference>
<evidence type="ECO:0000256" key="11">
    <source>
        <dbReference type="ARBA" id="ARBA00023136"/>
    </source>
</evidence>
<dbReference type="Pfam" id="PF23607">
    <property type="entry name" value="WZC_N"/>
    <property type="match status" value="1"/>
</dbReference>
<dbReference type="PANTHER" id="PTHR32309:SF32">
    <property type="entry name" value="TYROSINE-PROTEIN KINASE ETK-RELATED"/>
    <property type="match status" value="1"/>
</dbReference>
<dbReference type="Proteomes" id="UP000256838">
    <property type="component" value="Unassembled WGS sequence"/>
</dbReference>
<comment type="similarity">
    <text evidence="2">Belongs to the etk/wzc family.</text>
</comment>
<dbReference type="InterPro" id="IPR050445">
    <property type="entry name" value="Bact_polysacc_biosynth/exp"/>
</dbReference>
<dbReference type="InterPro" id="IPR027417">
    <property type="entry name" value="P-loop_NTPase"/>
</dbReference>
<accession>A0A3D8JWE7</accession>
<keyword evidence="9" id="KW-0067">ATP-binding</keyword>
<keyword evidence="5" id="KW-0808">Transferase</keyword>
<sequence>MNDLALNSLYVQTSGERSQMSARDVTRLLRDHLFEVFGITLAVTALALAYVFIATPVYEADVLVRVDQTEPNALGLSSLNGQQGQQYAPPAPSPAAEMAVMQSRSVLEPIIDKYRFDVTITPKTMPVLGYIANKLATPGQPSRAWFGMGSYAWGGEQAHISQMSVPHSLEERDLTLIAKDGGTYELRGPSGTILTGKVGQLEQSTNGVSILVSQLVARPGTQFGVKHWAMLDAIKRFSNDLKVTDKVKDTGLVQIAYTDSHPGMAAEVANAISAQYMATAVAAKQRNDTATLAFINKELPRLHATLEEAERAQSSYQTSAQSMQPTTEAQAYLQGGIDFDRRIADLQIQRTQLLDKYTPDSRWVRNIDEQLSQLQAQKNQFNSRFNAMPASERKNADLARNAKVAEQVYLGMTQKAEELSVRRASTTGGAHIVDEAEVPFRPVKPEPLIILPGGVVLGLLLGMTSVFVRRHVMTGVTDPLFVETRLGVPLMGEVFYSQQQVRLDHEIGALQRRSLASRSAPGKSQGQGSASNTPARLAQRQEPTDGRVAATGAGVSKVLADRYPDDPTIEAMRSVRTALSLDLAHAPNNIVMMAGPTPSAGKSFVAANMAVLHAEVGARVLLIDADMRNGHLAYFFGQPNRGGLSEVLKGAMRPHEALRRTSVEGLTLMSCGSRITNPAALLMRQGFRDILQQFSHEYDLVIVDTPPFLVVTDAAIIAGDAGATVLVLRSGMQSEEEIAETVRKLERSEARVAGAVFNAIPPSRSHRYYGYYGSGDDTEPVFDATA</sequence>
<dbReference type="GO" id="GO:0005524">
    <property type="term" value="F:ATP binding"/>
    <property type="evidence" value="ECO:0007669"/>
    <property type="project" value="UniProtKB-KW"/>
</dbReference>
<dbReference type="Pfam" id="PF13614">
    <property type="entry name" value="AAA_31"/>
    <property type="match status" value="1"/>
</dbReference>
<evidence type="ECO:0000259" key="18">
    <source>
        <dbReference type="Pfam" id="PF13807"/>
    </source>
</evidence>
<evidence type="ECO:0000256" key="5">
    <source>
        <dbReference type="ARBA" id="ARBA00022679"/>
    </source>
</evidence>
<keyword evidence="11 15" id="KW-0472">Membrane</keyword>
<evidence type="ECO:0000256" key="2">
    <source>
        <dbReference type="ARBA" id="ARBA00008883"/>
    </source>
</evidence>
<dbReference type="Pfam" id="PF13807">
    <property type="entry name" value="GNVR"/>
    <property type="match status" value="1"/>
</dbReference>
<feature type="domain" description="Tyrosine-protein kinase G-rich" evidence="18">
    <location>
        <begin position="397"/>
        <end position="470"/>
    </location>
</feature>
<evidence type="ECO:0000256" key="7">
    <source>
        <dbReference type="ARBA" id="ARBA00022741"/>
    </source>
</evidence>
<keyword evidence="7" id="KW-0547">Nucleotide-binding</keyword>
<dbReference type="AlphaFoldDB" id="A0A3D8JWE7"/>
<keyword evidence="20" id="KW-1185">Reference proteome</keyword>
<dbReference type="InterPro" id="IPR005702">
    <property type="entry name" value="Wzc-like_C"/>
</dbReference>
<evidence type="ECO:0000313" key="19">
    <source>
        <dbReference type="EMBL" id="RDU97473.1"/>
    </source>
</evidence>
<protein>
    <submittedName>
        <fullName evidence="19">Capsular biosynthesis protein</fullName>
    </submittedName>
</protein>
<evidence type="ECO:0000256" key="12">
    <source>
        <dbReference type="ARBA" id="ARBA00023137"/>
    </source>
</evidence>
<evidence type="ECO:0000259" key="16">
    <source>
        <dbReference type="Pfam" id="PF02706"/>
    </source>
</evidence>
<evidence type="ECO:0000256" key="4">
    <source>
        <dbReference type="ARBA" id="ARBA00022519"/>
    </source>
</evidence>
<dbReference type="NCBIfam" id="TIGR01007">
    <property type="entry name" value="eps_fam"/>
    <property type="match status" value="1"/>
</dbReference>